<sequence length="560" mass="56369">DLSASPTRLETGTRIIKVLADIVGGSSYTYDIQIRRAADINVVDAELGQPILMTGTFAAGTGNTIAAGTLSIAKSADSPNTDIAVSATNVLMARFEVRAAGEDVKVEAVTVDVDQTAAGGMDNGKVFLNGTQIGSTKDVAAGGTEFTFGSSFIARHGQTEIIEIYGDAKETDATNFAAATTVDVGISVAAADTEGLSSGNTVTAISEVEGNSRTMTASSLSASKASGYGDQTMIAGTNNAKLGSFTLSAGSTEGININSIVVNLTSNESATITDLRLVDNSTGAQLGSTKPSPSTANTFSVNVTLPVSGSKTYDVVGNIKSGSNAGPWVAILDSTTGGNGAVTAQSTTIGSDVSLQTITVGSGTLTDAVGVSPDDANGVAGSSDVHVNFTVQELKVKVPANSATSVSAVTLKYKDAAGTIQSASAALALSTGAGQTHSTATFTGLTFYVPQNTEQNLDVYVSIPTIASGATAGRAITVLLDANEGFRAVDSSGTASTTLAAGDLNSADTSGKGTVYVRKSIPTLSSTPITSTLSNGTDQVLGRFNVTADAAGNIGWRPQR</sequence>
<gene>
    <name evidence="1" type="ORF">UY39_C0069G0001</name>
</gene>
<dbReference type="Proteomes" id="UP000034589">
    <property type="component" value="Unassembled WGS sequence"/>
</dbReference>
<feature type="non-terminal residue" evidence="1">
    <location>
        <position position="1"/>
    </location>
</feature>
<comment type="caution">
    <text evidence="1">The sequence shown here is derived from an EMBL/GenBank/DDBJ whole genome shotgun (WGS) entry which is preliminary data.</text>
</comment>
<reference evidence="1 2" key="1">
    <citation type="journal article" date="2015" name="Nature">
        <title>rRNA introns, odd ribosomes, and small enigmatic genomes across a large radiation of phyla.</title>
        <authorList>
            <person name="Brown C.T."/>
            <person name="Hug L.A."/>
            <person name="Thomas B.C."/>
            <person name="Sharon I."/>
            <person name="Castelle C.J."/>
            <person name="Singh A."/>
            <person name="Wilkins M.J."/>
            <person name="Williams K.H."/>
            <person name="Banfield J.F."/>
        </authorList>
    </citation>
    <scope>NUCLEOTIDE SEQUENCE [LARGE SCALE GENOMIC DNA]</scope>
</reference>
<protein>
    <submittedName>
        <fullName evidence="1">Serine-rich adhesin, platelet-type</fullName>
    </submittedName>
</protein>
<organism evidence="1 2">
    <name type="scientific">Candidatus Kaiserbacteria bacterium GW2011_GWC2_49_12</name>
    <dbReference type="NCBI Taxonomy" id="1618675"/>
    <lineage>
        <taxon>Bacteria</taxon>
        <taxon>Candidatus Kaiseribacteriota</taxon>
    </lineage>
</organism>
<proteinExistence type="predicted"/>
<evidence type="ECO:0000313" key="1">
    <source>
        <dbReference type="EMBL" id="KKW05104.1"/>
    </source>
</evidence>
<dbReference type="PATRIC" id="fig|1618675.3.peg.754"/>
<dbReference type="AlphaFoldDB" id="A0A0G1YFF3"/>
<accession>A0A0G1YFF3</accession>
<name>A0A0G1YFF3_9BACT</name>
<evidence type="ECO:0000313" key="2">
    <source>
        <dbReference type="Proteomes" id="UP000034589"/>
    </source>
</evidence>
<dbReference type="EMBL" id="LCPV01000069">
    <property type="protein sequence ID" value="KKW05104.1"/>
    <property type="molecule type" value="Genomic_DNA"/>
</dbReference>